<dbReference type="SUPFAM" id="SSF52540">
    <property type="entry name" value="P-loop containing nucleoside triphosphate hydrolases"/>
    <property type="match status" value="1"/>
</dbReference>
<dbReference type="OrthoDB" id="8809170at2"/>
<feature type="transmembrane region" description="Helical" evidence="2">
    <location>
        <begin position="197"/>
        <end position="216"/>
    </location>
</feature>
<keyword evidence="2" id="KW-0812">Transmembrane</keyword>
<gene>
    <name evidence="4" type="ORF">EA655_00855</name>
</gene>
<dbReference type="Proteomes" id="UP000294164">
    <property type="component" value="Unassembled WGS sequence"/>
</dbReference>
<dbReference type="RefSeq" id="WP_130533092.1">
    <property type="nucleotide sequence ID" value="NZ_SHMG01000001.1"/>
</dbReference>
<keyword evidence="2" id="KW-0472">Membrane</keyword>
<keyword evidence="2" id="KW-1133">Transmembrane helix</keyword>
<name>A0A4Q8M721_9GAMM</name>
<dbReference type="InterPro" id="IPR027417">
    <property type="entry name" value="P-loop_NTPase"/>
</dbReference>
<dbReference type="InterPro" id="IPR008900">
    <property type="entry name" value="Zot_N"/>
</dbReference>
<evidence type="ECO:0000313" key="4">
    <source>
        <dbReference type="EMBL" id="TAA46278.1"/>
    </source>
</evidence>
<dbReference type="AlphaFoldDB" id="A0A4Q8M721"/>
<feature type="domain" description="Zona occludens toxin N-terminal" evidence="3">
    <location>
        <begin position="1"/>
        <end position="182"/>
    </location>
</feature>
<dbReference type="Pfam" id="PF05707">
    <property type="entry name" value="Zot"/>
    <property type="match status" value="1"/>
</dbReference>
<sequence>MLYLLTGSNGAGKSLRSVWQMRELLKEGRDVYWTNYRGFGVRLAITMANGERREVKHFPDAREWKQLPPNSVLFIDEAQQIMPSRRGGKSPPEFVTELDTHRSRGIDIYMTTPSPMKIDSEVRSLFAGHFHLIAFGDKQSRVFRFSECQEDPQSSSLRSQAAFELWAHPQELYGCYDSSEQHLTKAKPPWRQRIAKLLFVGAALLAVWVIYALFFAESEPTKPSAPSSGGLASMFGGGVSRGRSDAPRFRNAQEYLRYFTPRVPEAPWSMPAADATLKAKPALYCISSGAGLDGDGRPSEGGCRCLTEQGTRYVLPRAKCEVVARTGGAYNPYLDPATPTLASASSAGVPTSGQLRIMYIMYKTGQIFRRAQAPFSCSWREASRRETAIAQTTSGPMLATRGDSPQESRPHPRPPVMGPVPHRV</sequence>
<proteinExistence type="predicted"/>
<protein>
    <submittedName>
        <fullName evidence="4">AAA family ATPase</fullName>
    </submittedName>
</protein>
<accession>A0A4Q8M721</accession>
<feature type="region of interest" description="Disordered" evidence="1">
    <location>
        <begin position="384"/>
        <end position="424"/>
    </location>
</feature>
<evidence type="ECO:0000256" key="2">
    <source>
        <dbReference type="SAM" id="Phobius"/>
    </source>
</evidence>
<reference evidence="4 5" key="1">
    <citation type="submission" date="2019-02" db="EMBL/GenBank/DDBJ databases">
        <title>WGS of Pseudoxanthomonas species novum from clinical isolates.</title>
        <authorList>
            <person name="Bernier A.-M."/>
            <person name="Bernard K."/>
            <person name="Vachon A."/>
        </authorList>
    </citation>
    <scope>NUCLEOTIDE SEQUENCE [LARGE SCALE GENOMIC DNA]</scope>
    <source>
        <strain evidence="4 5">NML130969</strain>
    </source>
</reference>
<comment type="caution">
    <text evidence="4">The sequence shown here is derived from an EMBL/GenBank/DDBJ whole genome shotgun (WGS) entry which is preliminary data.</text>
</comment>
<dbReference type="EMBL" id="SHMG01000001">
    <property type="protein sequence ID" value="TAA46278.1"/>
    <property type="molecule type" value="Genomic_DNA"/>
</dbReference>
<evidence type="ECO:0000313" key="5">
    <source>
        <dbReference type="Proteomes" id="UP000294164"/>
    </source>
</evidence>
<organism evidence="4 5">
    <name type="scientific">Pseudoxanthomonas winnipegensis</name>
    <dbReference type="NCBI Taxonomy" id="2480810"/>
    <lineage>
        <taxon>Bacteria</taxon>
        <taxon>Pseudomonadati</taxon>
        <taxon>Pseudomonadota</taxon>
        <taxon>Gammaproteobacteria</taxon>
        <taxon>Lysobacterales</taxon>
        <taxon>Lysobacteraceae</taxon>
        <taxon>Pseudoxanthomonas</taxon>
    </lineage>
</organism>
<dbReference type="Gene3D" id="3.40.50.300">
    <property type="entry name" value="P-loop containing nucleotide triphosphate hydrolases"/>
    <property type="match status" value="1"/>
</dbReference>
<evidence type="ECO:0000256" key="1">
    <source>
        <dbReference type="SAM" id="MobiDB-lite"/>
    </source>
</evidence>
<evidence type="ECO:0000259" key="3">
    <source>
        <dbReference type="Pfam" id="PF05707"/>
    </source>
</evidence>